<evidence type="ECO:0000256" key="7">
    <source>
        <dbReference type="ARBA" id="ARBA00023125"/>
    </source>
</evidence>
<dbReference type="GO" id="GO:0043571">
    <property type="term" value="P:maintenance of CRISPR repeat elements"/>
    <property type="evidence" value="ECO:0007669"/>
    <property type="project" value="InterPro"/>
</dbReference>
<dbReference type="PANTHER" id="PTHR34353:SF2">
    <property type="entry name" value="CRISPR-ASSOCIATED ENDONUCLEASE CAS1 1"/>
    <property type="match status" value="1"/>
</dbReference>
<organism evidence="10">
    <name type="scientific">uncultured Chloroflexia bacterium</name>
    <dbReference type="NCBI Taxonomy" id="1672391"/>
    <lineage>
        <taxon>Bacteria</taxon>
        <taxon>Bacillati</taxon>
        <taxon>Chloroflexota</taxon>
        <taxon>Chloroflexia</taxon>
        <taxon>environmental samples</taxon>
    </lineage>
</organism>
<keyword evidence="5" id="KW-0460">Magnesium</keyword>
<dbReference type="GO" id="GO:0016787">
    <property type="term" value="F:hydrolase activity"/>
    <property type="evidence" value="ECO:0007669"/>
    <property type="project" value="UniProtKB-KW"/>
</dbReference>
<keyword evidence="6" id="KW-0051">Antiviral defense</keyword>
<dbReference type="GO" id="GO:0051607">
    <property type="term" value="P:defense response to virus"/>
    <property type="evidence" value="ECO:0007669"/>
    <property type="project" value="UniProtKB-KW"/>
</dbReference>
<keyword evidence="4" id="KW-0378">Hydrolase</keyword>
<dbReference type="InterPro" id="IPR002729">
    <property type="entry name" value="CRISPR-assoc_Cas1"/>
</dbReference>
<accession>A0A6J4H8J7</accession>
<evidence type="ECO:0000256" key="9">
    <source>
        <dbReference type="ARBA" id="ARBA00038592"/>
    </source>
</evidence>
<evidence type="ECO:0000256" key="5">
    <source>
        <dbReference type="ARBA" id="ARBA00022842"/>
    </source>
</evidence>
<feature type="non-terminal residue" evidence="10">
    <location>
        <position position="153"/>
    </location>
</feature>
<keyword evidence="3" id="KW-0255">Endonuclease</keyword>
<dbReference type="GO" id="GO:0004519">
    <property type="term" value="F:endonuclease activity"/>
    <property type="evidence" value="ECO:0007669"/>
    <property type="project" value="UniProtKB-KW"/>
</dbReference>
<evidence type="ECO:0000256" key="4">
    <source>
        <dbReference type="ARBA" id="ARBA00022801"/>
    </source>
</evidence>
<gene>
    <name evidence="10" type="ORF">AVDCRST_MAG26-318</name>
</gene>
<dbReference type="Pfam" id="PF01867">
    <property type="entry name" value="Cas_Cas1"/>
    <property type="match status" value="1"/>
</dbReference>
<dbReference type="EMBL" id="CADCTK010000075">
    <property type="protein sequence ID" value="CAA9216044.1"/>
    <property type="molecule type" value="Genomic_DNA"/>
</dbReference>
<comment type="subunit">
    <text evidence="9">Homodimer, forms a heterotetramer with a Cas2 homodimer.</text>
</comment>
<evidence type="ECO:0000256" key="6">
    <source>
        <dbReference type="ARBA" id="ARBA00023118"/>
    </source>
</evidence>
<proteinExistence type="predicted"/>
<dbReference type="GO" id="GO:0003677">
    <property type="term" value="F:DNA binding"/>
    <property type="evidence" value="ECO:0007669"/>
    <property type="project" value="UniProtKB-KW"/>
</dbReference>
<keyword evidence="7" id="KW-0238">DNA-binding</keyword>
<protein>
    <submittedName>
        <fullName evidence="10">CRISPR-associated protein Cas1</fullName>
    </submittedName>
</protein>
<dbReference type="Gene3D" id="1.20.120.920">
    <property type="entry name" value="CRISPR-associated endonuclease Cas1, C-terminal domain"/>
    <property type="match status" value="1"/>
</dbReference>
<dbReference type="PANTHER" id="PTHR34353">
    <property type="entry name" value="CRISPR-ASSOCIATED ENDONUCLEASE CAS1 1"/>
    <property type="match status" value="1"/>
</dbReference>
<keyword evidence="8" id="KW-0464">Manganese</keyword>
<keyword evidence="2" id="KW-0479">Metal-binding</keyword>
<evidence type="ECO:0000313" key="10">
    <source>
        <dbReference type="EMBL" id="CAA9216044.1"/>
    </source>
</evidence>
<evidence type="ECO:0000256" key="1">
    <source>
        <dbReference type="ARBA" id="ARBA00022722"/>
    </source>
</evidence>
<evidence type="ECO:0000256" key="8">
    <source>
        <dbReference type="ARBA" id="ARBA00023211"/>
    </source>
</evidence>
<dbReference type="NCBIfam" id="TIGR00287">
    <property type="entry name" value="cas1"/>
    <property type="match status" value="1"/>
</dbReference>
<dbReference type="InterPro" id="IPR042206">
    <property type="entry name" value="CRISPR-assoc_Cas1_C"/>
</dbReference>
<dbReference type="GO" id="GO:0046872">
    <property type="term" value="F:metal ion binding"/>
    <property type="evidence" value="ECO:0007669"/>
    <property type="project" value="UniProtKB-KW"/>
</dbReference>
<reference evidence="10" key="1">
    <citation type="submission" date="2020-02" db="EMBL/GenBank/DDBJ databases">
        <authorList>
            <person name="Meier V. D."/>
        </authorList>
    </citation>
    <scope>NUCLEOTIDE SEQUENCE</scope>
    <source>
        <strain evidence="10">AVDCRST_MAG26</strain>
    </source>
</reference>
<evidence type="ECO:0000256" key="2">
    <source>
        <dbReference type="ARBA" id="ARBA00022723"/>
    </source>
</evidence>
<sequence length="153" mass="17282">MRGAEGEAARAYFGVFGYMVRGDRDSFEMDGRTRRPPRDRVNALLSFLYALVRAECSAGLEGVGLDPQVGYLHALRPGRPALALDLMEEFRPVLADRLAITLINRRQLQAEHFEALPGGAMHLSDEGRKVVLTAYQRRKEEEVQHRVLKHKLP</sequence>
<dbReference type="AlphaFoldDB" id="A0A6J4H8J7"/>
<name>A0A6J4H8J7_9CHLR</name>
<keyword evidence="1" id="KW-0540">Nuclease</keyword>
<dbReference type="InterPro" id="IPR050646">
    <property type="entry name" value="Cas1"/>
</dbReference>
<evidence type="ECO:0000256" key="3">
    <source>
        <dbReference type="ARBA" id="ARBA00022759"/>
    </source>
</evidence>